<organism evidence="1">
    <name type="scientific">Jonesiaceae bacterium BS-20</name>
    <dbReference type="NCBI Taxonomy" id="3120821"/>
    <lineage>
        <taxon>Bacteria</taxon>
        <taxon>Bacillati</taxon>
        <taxon>Actinomycetota</taxon>
        <taxon>Actinomycetes</taxon>
        <taxon>Micrococcales</taxon>
        <taxon>Jonesiaceae</taxon>
    </lineage>
</organism>
<name>A0AAU7DWK0_9MICO</name>
<evidence type="ECO:0008006" key="2">
    <source>
        <dbReference type="Google" id="ProtNLM"/>
    </source>
</evidence>
<gene>
    <name evidence="1" type="ORF">V5R04_15735</name>
</gene>
<evidence type="ECO:0000313" key="1">
    <source>
        <dbReference type="EMBL" id="XBH21636.1"/>
    </source>
</evidence>
<dbReference type="AlphaFoldDB" id="A0AAU7DWK0"/>
<dbReference type="EMBL" id="CP146203">
    <property type="protein sequence ID" value="XBH21636.1"/>
    <property type="molecule type" value="Genomic_DNA"/>
</dbReference>
<sequence length="299" mass="32552">MSGDKTKAEVINALANVARSETDKERQQELWRDLWREVLPLEHWFFIKDESENVTPIFLRDNDNIILPAFTDVERANEFAKNFGGEDRVYSSAPGGMLSATDELVKSGVALIVFNPQDEPFAVAPQTLKQLADGYASSGEGQVVGGKLPIPESNIDALAYFSRTHTDDIKAKGALWVETLLLEKWYFVPRGEGAEVQPFAVIGESGPTVLAFTEAQRAAEYAKVRGMGELDAVIGMSPQEAIDSFTMDSAVVAAIQFDPQHGSFFSPIKQLPAMLKIAHDVSAKRAATGGSQDGTALTE</sequence>
<reference evidence="1" key="1">
    <citation type="submission" date="2024-02" db="EMBL/GenBank/DDBJ databases">
        <title>Tomenella chthoni gen. nov. sp. nov., a member of the family Jonesiaceae isolated from bat guano.</title>
        <authorList>
            <person name="Miller S.L."/>
            <person name="King J."/>
            <person name="Sankaranarayanan K."/>
            <person name="Lawson P.A."/>
        </authorList>
    </citation>
    <scope>NUCLEOTIDE SEQUENCE</scope>
    <source>
        <strain evidence="1">BS-20</strain>
    </source>
</reference>
<accession>A0AAU7DWK0</accession>
<protein>
    <recommendedName>
        <fullName evidence="2">SseB family protein</fullName>
    </recommendedName>
</protein>
<proteinExistence type="predicted"/>